<keyword evidence="5 6" id="KW-0472">Membrane</keyword>
<feature type="transmembrane region" description="Helical" evidence="6">
    <location>
        <begin position="54"/>
        <end position="76"/>
    </location>
</feature>
<evidence type="ECO:0000256" key="4">
    <source>
        <dbReference type="ARBA" id="ARBA00022989"/>
    </source>
</evidence>
<feature type="transmembrane region" description="Helical" evidence="6">
    <location>
        <begin position="191"/>
        <end position="215"/>
    </location>
</feature>
<feature type="transmembrane region" description="Helical" evidence="6">
    <location>
        <begin position="304"/>
        <end position="326"/>
    </location>
</feature>
<keyword evidence="4 6" id="KW-1133">Transmembrane helix</keyword>
<feature type="transmembrane region" description="Helical" evidence="6">
    <location>
        <begin position="163"/>
        <end position="185"/>
    </location>
</feature>
<gene>
    <name evidence="7" type="ORF">EV379_0656</name>
</gene>
<feature type="transmembrane region" description="Helical" evidence="6">
    <location>
        <begin position="346"/>
        <end position="369"/>
    </location>
</feature>
<feature type="transmembrane region" description="Helical" evidence="6">
    <location>
        <begin position="134"/>
        <end position="156"/>
    </location>
</feature>
<proteinExistence type="predicted"/>
<keyword evidence="8" id="KW-1185">Reference proteome</keyword>
<evidence type="ECO:0000256" key="5">
    <source>
        <dbReference type="ARBA" id="ARBA00023136"/>
    </source>
</evidence>
<protein>
    <submittedName>
        <fullName evidence="7">O-antigen/teichoic acid export membrane protein</fullName>
    </submittedName>
</protein>
<comment type="subcellular location">
    <subcellularLocation>
        <location evidence="1">Cell membrane</location>
        <topology evidence="1">Multi-pass membrane protein</topology>
    </subcellularLocation>
</comment>
<sequence>MRDHEAADAALPDVPEASGLGPGGDVKWMLAATLVAGVAGYLVMWNAIRVLGQADYVVFGVFWSALFLVVGVLFGLQQETTRATAEALRSAARPVRRSSLWLFGAGAGVIVGVIVLATSPLWAPGSLGEENSALAVQVAVGSAANAVVATMSGAMAGAQRWKLLAAVILLDALIRLLAVSLVLSVTGDPTMFAWAIVLPFPLAITIVFCCAPRVLRRLGHSPFGYRTLARNSMHTVIAASATAVLINGFPLVLAFYAQSGEEETLGALIFAITLTRAPILVPMMALQSYLVTRFTNDRDALWAFMLKAMGAIAATMAVLAVVTWLWGYWALVTFVRPDLNLSTAALVPLVVSSGFIGMLCVTGPALLALDKHRDYALGWVIASVVALAVLFVPLPLEFRASLALSVGPIVGIAWHLVRIRVALRERVTTA</sequence>
<evidence type="ECO:0000313" key="7">
    <source>
        <dbReference type="EMBL" id="RZU64361.1"/>
    </source>
</evidence>
<comment type="caution">
    <text evidence="7">The sequence shown here is derived from an EMBL/GenBank/DDBJ whole genome shotgun (WGS) entry which is preliminary data.</text>
</comment>
<keyword evidence="2" id="KW-1003">Cell membrane</keyword>
<evidence type="ECO:0000256" key="2">
    <source>
        <dbReference type="ARBA" id="ARBA00022475"/>
    </source>
</evidence>
<reference evidence="7 8" key="1">
    <citation type="submission" date="2019-02" db="EMBL/GenBank/DDBJ databases">
        <title>Sequencing the genomes of 1000 actinobacteria strains.</title>
        <authorList>
            <person name="Klenk H.-P."/>
        </authorList>
    </citation>
    <scope>NUCLEOTIDE SEQUENCE [LARGE SCALE GENOMIC DNA]</scope>
    <source>
        <strain evidence="7 8">DSM 18319</strain>
    </source>
</reference>
<dbReference type="GO" id="GO:0005886">
    <property type="term" value="C:plasma membrane"/>
    <property type="evidence" value="ECO:0007669"/>
    <property type="project" value="UniProtKB-SubCell"/>
</dbReference>
<evidence type="ECO:0000256" key="1">
    <source>
        <dbReference type="ARBA" id="ARBA00004651"/>
    </source>
</evidence>
<dbReference type="AlphaFoldDB" id="A0A4Q8AK13"/>
<accession>A0A4Q8AK13</accession>
<organism evidence="7 8">
    <name type="scientific">Microterricola gilva</name>
    <dbReference type="NCBI Taxonomy" id="393267"/>
    <lineage>
        <taxon>Bacteria</taxon>
        <taxon>Bacillati</taxon>
        <taxon>Actinomycetota</taxon>
        <taxon>Actinomycetes</taxon>
        <taxon>Micrococcales</taxon>
        <taxon>Microbacteriaceae</taxon>
        <taxon>Microterricola</taxon>
    </lineage>
</organism>
<feature type="transmembrane region" description="Helical" evidence="6">
    <location>
        <begin position="236"/>
        <end position="256"/>
    </location>
</feature>
<feature type="transmembrane region" description="Helical" evidence="6">
    <location>
        <begin position="28"/>
        <end position="48"/>
    </location>
</feature>
<dbReference type="Proteomes" id="UP000291483">
    <property type="component" value="Unassembled WGS sequence"/>
</dbReference>
<dbReference type="EMBL" id="SHLC01000001">
    <property type="protein sequence ID" value="RZU64361.1"/>
    <property type="molecule type" value="Genomic_DNA"/>
</dbReference>
<evidence type="ECO:0000256" key="6">
    <source>
        <dbReference type="SAM" id="Phobius"/>
    </source>
</evidence>
<name>A0A4Q8AK13_9MICO</name>
<feature type="transmembrane region" description="Helical" evidence="6">
    <location>
        <begin position="376"/>
        <end position="394"/>
    </location>
</feature>
<feature type="transmembrane region" description="Helical" evidence="6">
    <location>
        <begin position="268"/>
        <end position="292"/>
    </location>
</feature>
<keyword evidence="3 6" id="KW-0812">Transmembrane</keyword>
<feature type="transmembrane region" description="Helical" evidence="6">
    <location>
        <begin position="100"/>
        <end position="122"/>
    </location>
</feature>
<dbReference type="PANTHER" id="PTHR30250:SF11">
    <property type="entry name" value="O-ANTIGEN TRANSPORTER-RELATED"/>
    <property type="match status" value="1"/>
</dbReference>
<feature type="transmembrane region" description="Helical" evidence="6">
    <location>
        <begin position="400"/>
        <end position="417"/>
    </location>
</feature>
<dbReference type="PANTHER" id="PTHR30250">
    <property type="entry name" value="PST FAMILY PREDICTED COLANIC ACID TRANSPORTER"/>
    <property type="match status" value="1"/>
</dbReference>
<evidence type="ECO:0000256" key="3">
    <source>
        <dbReference type="ARBA" id="ARBA00022692"/>
    </source>
</evidence>
<evidence type="ECO:0000313" key="8">
    <source>
        <dbReference type="Proteomes" id="UP000291483"/>
    </source>
</evidence>
<dbReference type="InterPro" id="IPR050833">
    <property type="entry name" value="Poly_Biosynth_Transport"/>
</dbReference>